<accession>K9TM66</accession>
<proteinExistence type="predicted"/>
<dbReference type="Proteomes" id="UP000010367">
    <property type="component" value="Chromosome"/>
</dbReference>
<dbReference type="AlphaFoldDB" id="K9TM66"/>
<gene>
    <name evidence="1" type="ORF">Oscil6304_3950</name>
</gene>
<keyword evidence="2" id="KW-1185">Reference proteome</keyword>
<evidence type="ECO:0000313" key="2">
    <source>
        <dbReference type="Proteomes" id="UP000010367"/>
    </source>
</evidence>
<dbReference type="EMBL" id="CP003607">
    <property type="protein sequence ID" value="AFY83493.1"/>
    <property type="molecule type" value="Genomic_DNA"/>
</dbReference>
<sequence>MEDSKLLEILQELVQITSGHTPSEETLEELQDVIENSDLDHPEKVPDWLLDLLSGLVEKRIISSSKQTVAAKTGGSSYNFLVELADVIDVNWLEFGEYFLMQFPAIGLEGKVSIEEGTYAVRPIAET</sequence>
<reference evidence="1 2" key="1">
    <citation type="submission" date="2012-06" db="EMBL/GenBank/DDBJ databases">
        <title>Finished chromosome of genome of Oscillatoria acuminata PCC 6304.</title>
        <authorList>
            <consortium name="US DOE Joint Genome Institute"/>
            <person name="Gugger M."/>
            <person name="Coursin T."/>
            <person name="Rippka R."/>
            <person name="Tandeau De Marsac N."/>
            <person name="Huntemann M."/>
            <person name="Wei C.-L."/>
            <person name="Han J."/>
            <person name="Detter J.C."/>
            <person name="Han C."/>
            <person name="Tapia R."/>
            <person name="Davenport K."/>
            <person name="Daligault H."/>
            <person name="Erkkila T."/>
            <person name="Gu W."/>
            <person name="Munk A.C.C."/>
            <person name="Teshima H."/>
            <person name="Xu Y."/>
            <person name="Chain P."/>
            <person name="Chen A."/>
            <person name="Krypides N."/>
            <person name="Mavromatis K."/>
            <person name="Markowitz V."/>
            <person name="Szeto E."/>
            <person name="Ivanova N."/>
            <person name="Mikhailova N."/>
            <person name="Ovchinnikova G."/>
            <person name="Pagani I."/>
            <person name="Pati A."/>
            <person name="Goodwin L."/>
            <person name="Peters L."/>
            <person name="Pitluck S."/>
            <person name="Woyke T."/>
            <person name="Kerfeld C."/>
        </authorList>
    </citation>
    <scope>NUCLEOTIDE SEQUENCE [LARGE SCALE GENOMIC DNA]</scope>
    <source>
        <strain evidence="1 2">PCC 6304</strain>
    </source>
</reference>
<dbReference type="InParanoid" id="K9TM66"/>
<dbReference type="KEGG" id="oac:Oscil6304_3950"/>
<protein>
    <submittedName>
        <fullName evidence="1">Uncharacterized protein</fullName>
    </submittedName>
</protein>
<dbReference type="RefSeq" id="WP_015150117.1">
    <property type="nucleotide sequence ID" value="NC_019693.1"/>
</dbReference>
<dbReference type="HOGENOM" id="CLU_1968327_0_0_3"/>
<name>K9TM66_9CYAN</name>
<dbReference type="OrthoDB" id="9858174at2"/>
<evidence type="ECO:0000313" key="1">
    <source>
        <dbReference type="EMBL" id="AFY83493.1"/>
    </source>
</evidence>
<organism evidence="1 2">
    <name type="scientific">Oscillatoria acuminata PCC 6304</name>
    <dbReference type="NCBI Taxonomy" id="56110"/>
    <lineage>
        <taxon>Bacteria</taxon>
        <taxon>Bacillati</taxon>
        <taxon>Cyanobacteriota</taxon>
        <taxon>Cyanophyceae</taxon>
        <taxon>Oscillatoriophycideae</taxon>
        <taxon>Oscillatoriales</taxon>
        <taxon>Oscillatoriaceae</taxon>
        <taxon>Oscillatoria</taxon>
    </lineage>
</organism>